<dbReference type="Gene3D" id="2.130.10.10">
    <property type="entry name" value="YVTN repeat-like/Quinoprotein amine dehydrogenase"/>
    <property type="match status" value="1"/>
</dbReference>
<protein>
    <submittedName>
        <fullName evidence="12">Epoxide hydrolase, soluble (SEH)</fullName>
    </submittedName>
</protein>
<evidence type="ECO:0000256" key="4">
    <source>
        <dbReference type="ARBA" id="ARBA00022574"/>
    </source>
</evidence>
<keyword evidence="6" id="KW-0509">mRNA transport</keyword>
<dbReference type="GO" id="GO:0035859">
    <property type="term" value="C:Seh1-associated complex"/>
    <property type="evidence" value="ECO:0007669"/>
    <property type="project" value="TreeGrafter"/>
</dbReference>
<evidence type="ECO:0000256" key="8">
    <source>
        <dbReference type="ARBA" id="ARBA00023132"/>
    </source>
</evidence>
<name>A0A9W8LWT4_9FUNG</name>
<evidence type="ECO:0000256" key="9">
    <source>
        <dbReference type="ARBA" id="ARBA00023242"/>
    </source>
</evidence>
<evidence type="ECO:0000313" key="12">
    <source>
        <dbReference type="EMBL" id="KAJ2808879.1"/>
    </source>
</evidence>
<keyword evidence="4 10" id="KW-0853">WD repeat</keyword>
<evidence type="ECO:0000256" key="7">
    <source>
        <dbReference type="ARBA" id="ARBA00022927"/>
    </source>
</evidence>
<evidence type="ECO:0000313" key="13">
    <source>
        <dbReference type="Proteomes" id="UP001140094"/>
    </source>
</evidence>
<dbReference type="SMART" id="SM00320">
    <property type="entry name" value="WD40"/>
    <property type="match status" value="5"/>
</dbReference>
<keyword evidence="9" id="KW-0539">Nucleus</keyword>
<feature type="compositionally biased region" description="Acidic residues" evidence="11">
    <location>
        <begin position="286"/>
        <end position="322"/>
    </location>
</feature>
<reference evidence="12" key="1">
    <citation type="submission" date="2022-07" db="EMBL/GenBank/DDBJ databases">
        <title>Phylogenomic reconstructions and comparative analyses of Kickxellomycotina fungi.</title>
        <authorList>
            <person name="Reynolds N.K."/>
            <person name="Stajich J.E."/>
            <person name="Barry K."/>
            <person name="Grigoriev I.V."/>
            <person name="Crous P."/>
            <person name="Smith M.E."/>
        </authorList>
    </citation>
    <scope>NUCLEOTIDE SEQUENCE</scope>
    <source>
        <strain evidence="12">NRRL 1565</strain>
    </source>
</reference>
<evidence type="ECO:0000256" key="6">
    <source>
        <dbReference type="ARBA" id="ARBA00022816"/>
    </source>
</evidence>
<comment type="similarity">
    <text evidence="2">Belongs to the WD repeat SEC13 family.</text>
</comment>
<dbReference type="PANTHER" id="PTHR11024:SF3">
    <property type="entry name" value="NUCLEOPORIN SEH1"/>
    <property type="match status" value="1"/>
</dbReference>
<dbReference type="PANTHER" id="PTHR11024">
    <property type="entry name" value="NUCLEAR PORE COMPLEX PROTEIN SEC13 / SEH1 FAMILY MEMBER"/>
    <property type="match status" value="1"/>
</dbReference>
<keyword evidence="8" id="KW-0906">Nuclear pore complex</keyword>
<dbReference type="GO" id="GO:0015031">
    <property type="term" value="P:protein transport"/>
    <property type="evidence" value="ECO:0007669"/>
    <property type="project" value="UniProtKB-KW"/>
</dbReference>
<dbReference type="PROSITE" id="PS50082">
    <property type="entry name" value="WD_REPEATS_2"/>
    <property type="match status" value="3"/>
</dbReference>
<feature type="repeat" description="WD" evidence="10">
    <location>
        <begin position="54"/>
        <end position="87"/>
    </location>
</feature>
<keyword evidence="12" id="KW-0378">Hydrolase</keyword>
<comment type="subcellular location">
    <subcellularLocation>
        <location evidence="1">Nucleus</location>
        <location evidence="1">Nuclear pore complex</location>
    </subcellularLocation>
</comment>
<keyword evidence="3" id="KW-0813">Transport</keyword>
<dbReference type="InterPro" id="IPR037363">
    <property type="entry name" value="Sec13/Seh1_fam"/>
</dbReference>
<evidence type="ECO:0000256" key="10">
    <source>
        <dbReference type="PROSITE-ProRule" id="PRU00221"/>
    </source>
</evidence>
<comment type="caution">
    <text evidence="12">The sequence shown here is derived from an EMBL/GenBank/DDBJ whole genome shotgun (WGS) entry which is preliminary data.</text>
</comment>
<dbReference type="InterPro" id="IPR015943">
    <property type="entry name" value="WD40/YVTN_repeat-like_dom_sf"/>
</dbReference>
<dbReference type="Proteomes" id="UP001140094">
    <property type="component" value="Unassembled WGS sequence"/>
</dbReference>
<feature type="repeat" description="WD" evidence="10">
    <location>
        <begin position="395"/>
        <end position="421"/>
    </location>
</feature>
<dbReference type="Pfam" id="PF00400">
    <property type="entry name" value="WD40"/>
    <property type="match status" value="5"/>
</dbReference>
<dbReference type="InterPro" id="IPR036322">
    <property type="entry name" value="WD40_repeat_dom_sf"/>
</dbReference>
<keyword evidence="8" id="KW-0811">Translocation</keyword>
<proteinExistence type="inferred from homology"/>
<keyword evidence="5" id="KW-0677">Repeat</keyword>
<dbReference type="InterPro" id="IPR020472">
    <property type="entry name" value="WD40_PAC1"/>
</dbReference>
<dbReference type="AlphaFoldDB" id="A0A9W8LWT4"/>
<keyword evidence="7" id="KW-0653">Protein transport</keyword>
<dbReference type="GO" id="GO:0016787">
    <property type="term" value="F:hydrolase activity"/>
    <property type="evidence" value="ECO:0007669"/>
    <property type="project" value="UniProtKB-KW"/>
</dbReference>
<gene>
    <name evidence="12" type="primary">SEH1</name>
    <name evidence="12" type="ORF">H4R20_000572</name>
</gene>
<feature type="compositionally biased region" description="Basic residues" evidence="11">
    <location>
        <begin position="358"/>
        <end position="369"/>
    </location>
</feature>
<dbReference type="OrthoDB" id="5566198at2759"/>
<keyword evidence="13" id="KW-1185">Reference proteome</keyword>
<dbReference type="PROSITE" id="PS50294">
    <property type="entry name" value="WD_REPEATS_REGION"/>
    <property type="match status" value="2"/>
</dbReference>
<dbReference type="GO" id="GO:0034198">
    <property type="term" value="P:cellular response to amino acid starvation"/>
    <property type="evidence" value="ECO:0007669"/>
    <property type="project" value="TreeGrafter"/>
</dbReference>
<evidence type="ECO:0000256" key="2">
    <source>
        <dbReference type="ARBA" id="ARBA00010102"/>
    </source>
</evidence>
<feature type="repeat" description="WD" evidence="10">
    <location>
        <begin position="8"/>
        <end position="40"/>
    </location>
</feature>
<evidence type="ECO:0000256" key="1">
    <source>
        <dbReference type="ARBA" id="ARBA00004567"/>
    </source>
</evidence>
<organism evidence="12 13">
    <name type="scientific">Coemansia guatemalensis</name>
    <dbReference type="NCBI Taxonomy" id="2761395"/>
    <lineage>
        <taxon>Eukaryota</taxon>
        <taxon>Fungi</taxon>
        <taxon>Fungi incertae sedis</taxon>
        <taxon>Zoopagomycota</taxon>
        <taxon>Kickxellomycotina</taxon>
        <taxon>Kickxellomycetes</taxon>
        <taxon>Kickxellales</taxon>
        <taxon>Kickxellaceae</taxon>
        <taxon>Coemansia</taxon>
    </lineage>
</organism>
<feature type="region of interest" description="Disordered" evidence="11">
    <location>
        <begin position="268"/>
        <end position="377"/>
    </location>
</feature>
<dbReference type="SUPFAM" id="SSF50978">
    <property type="entry name" value="WD40 repeat-like"/>
    <property type="match status" value="1"/>
</dbReference>
<dbReference type="GO" id="GO:0005198">
    <property type="term" value="F:structural molecule activity"/>
    <property type="evidence" value="ECO:0007669"/>
    <property type="project" value="InterPro"/>
</dbReference>
<sequence>MDQDLSIPVNHDDFIHDLVYNFYGTRLATCGSDRCIKIWDWNKQTGMWILNESIQAHDSSVVRLSWAHPEFGQVLASCSLDRTVRIWVEQESSMTNSGSRWRALTPLADSTAAVHSIAFAPEYTSLSIAAASSDGRVRLYSPTDPVRLSNWTVNHHIEFVPGGATDSDGPLAVSWCKSRFSSQRMLAVGGSKYNCVKVFQLASSGFVEVVQLDKYDSHVLDVDWAPTMGRSYHLIATACADGHIRIYKFWSDPALAKTHLADSIFVREGADPDDSDASADNGAAESGDDGDSEDSISADDSDSNSDDLDSDSDSESDDESDVESGGGGGRDESEPGHSSGGGAGSLSTNGLYTNDQSRRKHARKWKRQGGRGVGKSLAPRSELVADLTVQPSVPIRRVRWNSTGTLLVSGSDDGVVRIWRMTVNGTWREITAIAAEKSAGEL</sequence>
<dbReference type="GO" id="GO:0051028">
    <property type="term" value="P:mRNA transport"/>
    <property type="evidence" value="ECO:0007669"/>
    <property type="project" value="UniProtKB-KW"/>
</dbReference>
<evidence type="ECO:0000256" key="5">
    <source>
        <dbReference type="ARBA" id="ARBA00022737"/>
    </source>
</evidence>
<dbReference type="GO" id="GO:0031080">
    <property type="term" value="C:nuclear pore outer ring"/>
    <property type="evidence" value="ECO:0007669"/>
    <property type="project" value="TreeGrafter"/>
</dbReference>
<dbReference type="PRINTS" id="PR00320">
    <property type="entry name" value="GPROTEINBRPT"/>
</dbReference>
<accession>A0A9W8LWT4</accession>
<dbReference type="EMBL" id="JANBUO010000019">
    <property type="protein sequence ID" value="KAJ2808879.1"/>
    <property type="molecule type" value="Genomic_DNA"/>
</dbReference>
<evidence type="ECO:0000256" key="11">
    <source>
        <dbReference type="SAM" id="MobiDB-lite"/>
    </source>
</evidence>
<dbReference type="GO" id="GO:1904263">
    <property type="term" value="P:positive regulation of TORC1 signaling"/>
    <property type="evidence" value="ECO:0007669"/>
    <property type="project" value="TreeGrafter"/>
</dbReference>
<evidence type="ECO:0000256" key="3">
    <source>
        <dbReference type="ARBA" id="ARBA00022448"/>
    </source>
</evidence>
<dbReference type="InterPro" id="IPR001680">
    <property type="entry name" value="WD40_rpt"/>
</dbReference>